<dbReference type="InterPro" id="IPR014001">
    <property type="entry name" value="Helicase_ATP-bd"/>
</dbReference>
<keyword evidence="3" id="KW-0067">ATP-binding</keyword>
<dbReference type="SMART" id="SM00490">
    <property type="entry name" value="HELICc"/>
    <property type="match status" value="1"/>
</dbReference>
<sequence length="555" mass="61601">METAIVLRDYQRDAIRAFEEARIGNDNRLLLTAAVGAGKTIIASSIISQEVRRGGCAIFIAHRDELIRQTVEKLAAVDPTLCVGVVRGKSNEWTDKDVVVASVQTLSQKRRLEQIPSDRFSLVVVDETHRAAAKSYQTVLEHFGCFVENGTTLLGITATAMRTDGADLGEIYQSHVFDIGMLELIERGALVPIRAVSVQTTTIITGVRKRMGDFAENELATVLNTANRNQLIAKALHENASDRKSVVFAVNVQHACDLAETLTAHGIPAEAIYGEIQPSRRRAILEDFRAGRIRALVTVQLLVEGWDEPTVDAVVWATKTLSPIKYIQGIGRGTRLSPDTGKKDLLVIDFADTCSRHSLMSLPRVLGFGNAGEEALETGEDILTAAAIDQEAKSQAKKEEAAIRGFNLHIRDVNLFGKSDALPSGAKYRWRTLIESEHYMLPLFNAQVHLRRDDEYGWRADRYDTSEGFRQFKHDVTIATGPFQHVIQRTNEHLAPIEKELLRGYQSMSRRSPSGKQVSILRGKRIARTIRSGLDAWELIAESVARSNFRIRNAA</sequence>
<dbReference type="GO" id="GO:0016787">
    <property type="term" value="F:hydrolase activity"/>
    <property type="evidence" value="ECO:0007669"/>
    <property type="project" value="UniProtKB-KW"/>
</dbReference>
<organism evidence="3 4">
    <name type="scientific">Alicyclobacillus fastidiosus</name>
    <dbReference type="NCBI Taxonomy" id="392011"/>
    <lineage>
        <taxon>Bacteria</taxon>
        <taxon>Bacillati</taxon>
        <taxon>Bacillota</taxon>
        <taxon>Bacilli</taxon>
        <taxon>Bacillales</taxon>
        <taxon>Alicyclobacillaceae</taxon>
        <taxon>Alicyclobacillus</taxon>
    </lineage>
</organism>
<dbReference type="PANTHER" id="PTHR47396:SF1">
    <property type="entry name" value="ATP-DEPENDENT HELICASE IRC3-RELATED"/>
    <property type="match status" value="1"/>
</dbReference>
<dbReference type="PROSITE" id="PS51194">
    <property type="entry name" value="HELICASE_CTER"/>
    <property type="match status" value="1"/>
</dbReference>
<comment type="caution">
    <text evidence="3">The sequence shown here is derived from an EMBL/GenBank/DDBJ whole genome shotgun (WGS) entry which is preliminary data.</text>
</comment>
<evidence type="ECO:0000259" key="2">
    <source>
        <dbReference type="PROSITE" id="PS51194"/>
    </source>
</evidence>
<dbReference type="SMART" id="SM00487">
    <property type="entry name" value="DEXDc"/>
    <property type="match status" value="1"/>
</dbReference>
<dbReference type="EMBL" id="JBDXSU010000016">
    <property type="protein sequence ID" value="MFB5192023.1"/>
    <property type="molecule type" value="Genomic_DNA"/>
</dbReference>
<reference evidence="3 4" key="1">
    <citation type="journal article" date="2024" name="Int. J. Mol. Sci.">
        <title>Exploration of Alicyclobacillus spp. Genome in Search of Antibiotic Resistance.</title>
        <authorList>
            <person name="Bucka-Kolendo J."/>
            <person name="Kiousi D.E."/>
            <person name="Dekowska A."/>
            <person name="Mikolajczuk-Szczyrba A."/>
            <person name="Karadedos D.M."/>
            <person name="Michael P."/>
            <person name="Galanis A."/>
            <person name="Sokolowska B."/>
        </authorList>
    </citation>
    <scope>NUCLEOTIDE SEQUENCE [LARGE SCALE GENOMIC DNA]</scope>
    <source>
        <strain evidence="3 4">KKP 3000</strain>
    </source>
</reference>
<proteinExistence type="predicted"/>
<dbReference type="InterPro" id="IPR027417">
    <property type="entry name" value="P-loop_NTPase"/>
</dbReference>
<dbReference type="PROSITE" id="PS51192">
    <property type="entry name" value="HELICASE_ATP_BIND_1"/>
    <property type="match status" value="1"/>
</dbReference>
<dbReference type="GO" id="GO:0004386">
    <property type="term" value="F:helicase activity"/>
    <property type="evidence" value="ECO:0007669"/>
    <property type="project" value="UniProtKB-KW"/>
</dbReference>
<dbReference type="SUPFAM" id="SSF52540">
    <property type="entry name" value="P-loop containing nucleoside triphosphate hydrolases"/>
    <property type="match status" value="1"/>
</dbReference>
<evidence type="ECO:0000313" key="4">
    <source>
        <dbReference type="Proteomes" id="UP001579974"/>
    </source>
</evidence>
<keyword evidence="3" id="KW-0547">Nucleotide-binding</keyword>
<dbReference type="InterPro" id="IPR050742">
    <property type="entry name" value="Helicase_Restrict-Modif_Enz"/>
</dbReference>
<dbReference type="Gene3D" id="3.40.50.300">
    <property type="entry name" value="P-loop containing nucleotide triphosphate hydrolases"/>
    <property type="match status" value="2"/>
</dbReference>
<evidence type="ECO:0000313" key="3">
    <source>
        <dbReference type="EMBL" id="MFB5192023.1"/>
    </source>
</evidence>
<keyword evidence="3" id="KW-0378">Hydrolase</keyword>
<dbReference type="Pfam" id="PF04851">
    <property type="entry name" value="ResIII"/>
    <property type="match status" value="1"/>
</dbReference>
<dbReference type="EC" id="3.6.4.-" evidence="3"/>
<dbReference type="Proteomes" id="UP001579974">
    <property type="component" value="Unassembled WGS sequence"/>
</dbReference>
<feature type="domain" description="Helicase ATP-binding" evidence="1">
    <location>
        <begin position="20"/>
        <end position="178"/>
    </location>
</feature>
<keyword evidence="4" id="KW-1185">Reference proteome</keyword>
<dbReference type="PANTHER" id="PTHR47396">
    <property type="entry name" value="TYPE I RESTRICTION ENZYME ECOKI R PROTEIN"/>
    <property type="match status" value="1"/>
</dbReference>
<dbReference type="Pfam" id="PF00271">
    <property type="entry name" value="Helicase_C"/>
    <property type="match status" value="1"/>
</dbReference>
<keyword evidence="3" id="KW-0347">Helicase</keyword>
<feature type="domain" description="Helicase C-terminal" evidence="2">
    <location>
        <begin position="227"/>
        <end position="384"/>
    </location>
</feature>
<accession>A0ABV5AIC1</accession>
<gene>
    <name evidence="3" type="ORF">KKP3000_000815</name>
</gene>
<dbReference type="RefSeq" id="WP_275476039.1">
    <property type="nucleotide sequence ID" value="NZ_CP162940.1"/>
</dbReference>
<evidence type="ECO:0000259" key="1">
    <source>
        <dbReference type="PROSITE" id="PS51192"/>
    </source>
</evidence>
<name>A0ABV5AIC1_9BACL</name>
<dbReference type="InterPro" id="IPR006935">
    <property type="entry name" value="Helicase/UvrB_N"/>
</dbReference>
<dbReference type="InterPro" id="IPR001650">
    <property type="entry name" value="Helicase_C-like"/>
</dbReference>
<protein>
    <submittedName>
        <fullName evidence="3">DEAD/DEAH box helicase</fullName>
        <ecNumber evidence="3">3.6.4.-</ecNumber>
    </submittedName>
</protein>